<keyword evidence="5 6" id="KW-0472">Membrane</keyword>
<evidence type="ECO:0000256" key="1">
    <source>
        <dbReference type="ARBA" id="ARBA00004651"/>
    </source>
</evidence>
<dbReference type="RefSeq" id="WP_382382149.1">
    <property type="nucleotide sequence ID" value="NZ_JBHMEZ010000003.1"/>
</dbReference>
<organism evidence="7 8">
    <name type="scientific">Formosa undariae</name>
    <dbReference type="NCBI Taxonomy" id="1325436"/>
    <lineage>
        <taxon>Bacteria</taxon>
        <taxon>Pseudomonadati</taxon>
        <taxon>Bacteroidota</taxon>
        <taxon>Flavobacteriia</taxon>
        <taxon>Flavobacteriales</taxon>
        <taxon>Flavobacteriaceae</taxon>
        <taxon>Formosa</taxon>
    </lineage>
</organism>
<dbReference type="InterPro" id="IPR005538">
    <property type="entry name" value="LrgA/CidA"/>
</dbReference>
<evidence type="ECO:0000313" key="7">
    <source>
        <dbReference type="EMBL" id="MFB9052981.1"/>
    </source>
</evidence>
<reference evidence="7 8" key="1">
    <citation type="submission" date="2024-09" db="EMBL/GenBank/DDBJ databases">
        <authorList>
            <person name="Sun Q."/>
            <person name="Mori K."/>
        </authorList>
    </citation>
    <scope>NUCLEOTIDE SEQUENCE [LARGE SCALE GENOMIC DNA]</scope>
    <source>
        <strain evidence="7 8">CECT 8286</strain>
    </source>
</reference>
<dbReference type="Proteomes" id="UP001589605">
    <property type="component" value="Unassembled WGS sequence"/>
</dbReference>
<evidence type="ECO:0000256" key="2">
    <source>
        <dbReference type="ARBA" id="ARBA00022475"/>
    </source>
</evidence>
<evidence type="ECO:0000256" key="3">
    <source>
        <dbReference type="ARBA" id="ARBA00022692"/>
    </source>
</evidence>
<dbReference type="PANTHER" id="PTHR33931">
    <property type="entry name" value="HOLIN-LIKE PROTEIN CIDA-RELATED"/>
    <property type="match status" value="1"/>
</dbReference>
<gene>
    <name evidence="7" type="ORF">ACFFVB_07790</name>
</gene>
<keyword evidence="2" id="KW-1003">Cell membrane</keyword>
<dbReference type="PANTHER" id="PTHR33931:SF5">
    <property type="entry name" value="UPF0299 MEMBRANE PROTEIN YOHJ"/>
    <property type="match status" value="1"/>
</dbReference>
<feature type="transmembrane region" description="Helical" evidence="6">
    <location>
        <begin position="56"/>
        <end position="75"/>
    </location>
</feature>
<evidence type="ECO:0000256" key="6">
    <source>
        <dbReference type="SAM" id="Phobius"/>
    </source>
</evidence>
<comment type="subcellular location">
    <subcellularLocation>
        <location evidence="1">Cell membrane</location>
        <topology evidence="1">Multi-pass membrane protein</topology>
    </subcellularLocation>
</comment>
<keyword evidence="8" id="KW-1185">Reference proteome</keyword>
<sequence>MRQVVIIMGCLLFGEVFVYLTGIKMPSSIIGMLVLTISLELGWIKLEWVRGLSNFLTKNMAFFFVPPGVAIMLYLDLIKASFWPIIVASTLATIIVFACTGWTHQLFMKHKKIFKKNKNPQA</sequence>
<dbReference type="Pfam" id="PF03788">
    <property type="entry name" value="LrgA"/>
    <property type="match status" value="1"/>
</dbReference>
<evidence type="ECO:0000313" key="8">
    <source>
        <dbReference type="Proteomes" id="UP001589605"/>
    </source>
</evidence>
<evidence type="ECO:0000256" key="5">
    <source>
        <dbReference type="ARBA" id="ARBA00023136"/>
    </source>
</evidence>
<protein>
    <submittedName>
        <fullName evidence="7">CidA/LrgA family protein</fullName>
    </submittedName>
</protein>
<name>A0ABV5F0M1_9FLAO</name>
<accession>A0ABV5F0M1</accession>
<keyword evidence="4 6" id="KW-1133">Transmembrane helix</keyword>
<feature type="transmembrane region" description="Helical" evidence="6">
    <location>
        <begin position="81"/>
        <end position="102"/>
    </location>
</feature>
<dbReference type="EMBL" id="JBHMEZ010000003">
    <property type="protein sequence ID" value="MFB9052981.1"/>
    <property type="molecule type" value="Genomic_DNA"/>
</dbReference>
<evidence type="ECO:0000256" key="4">
    <source>
        <dbReference type="ARBA" id="ARBA00022989"/>
    </source>
</evidence>
<keyword evidence="3 6" id="KW-0812">Transmembrane</keyword>
<feature type="transmembrane region" description="Helical" evidence="6">
    <location>
        <begin position="28"/>
        <end position="44"/>
    </location>
</feature>
<proteinExistence type="predicted"/>
<comment type="caution">
    <text evidence="7">The sequence shown here is derived from an EMBL/GenBank/DDBJ whole genome shotgun (WGS) entry which is preliminary data.</text>
</comment>